<dbReference type="InterPro" id="IPR017441">
    <property type="entry name" value="Protein_kinase_ATP_BS"/>
</dbReference>
<reference evidence="10" key="2">
    <citation type="journal article" date="2017" name="J. Anim. Genet.">
        <title>Multiple reference genome sequences of hot pepper reveal the massive evolution of plant disease resistance genes by retroduplication.</title>
        <authorList>
            <person name="Kim S."/>
            <person name="Park J."/>
            <person name="Yeom S.-I."/>
            <person name="Kim Y.-M."/>
            <person name="Seo E."/>
            <person name="Kim K.-T."/>
            <person name="Kim M.-S."/>
            <person name="Lee J.M."/>
            <person name="Cheong K."/>
            <person name="Shin H.-S."/>
            <person name="Kim S.-B."/>
            <person name="Han K."/>
            <person name="Lee J."/>
            <person name="Park M."/>
            <person name="Lee H.-A."/>
            <person name="Lee H.-Y."/>
            <person name="Lee Y."/>
            <person name="Oh S."/>
            <person name="Lee J.H."/>
            <person name="Choi E."/>
            <person name="Choi E."/>
            <person name="Lee S.E."/>
            <person name="Jeon J."/>
            <person name="Kim H."/>
            <person name="Choi G."/>
            <person name="Song H."/>
            <person name="Lee J."/>
            <person name="Lee S.-C."/>
            <person name="Kwon J.-K."/>
            <person name="Lee H.-Y."/>
            <person name="Koo N."/>
            <person name="Hong Y."/>
            <person name="Kim R.W."/>
            <person name="Kang W.-H."/>
            <person name="Huh J.H."/>
            <person name="Kang B.-C."/>
            <person name="Yang T.-J."/>
            <person name="Lee Y.-H."/>
            <person name="Bennetzen J.L."/>
            <person name="Choi D."/>
        </authorList>
    </citation>
    <scope>NUCLEOTIDE SEQUENCE [LARGE SCALE GENOMIC DNA]</scope>
    <source>
        <strain evidence="10">cv. PBC81</strain>
    </source>
</reference>
<dbReference type="Pfam" id="PF00069">
    <property type="entry name" value="Pkinase"/>
    <property type="match status" value="1"/>
</dbReference>
<dbReference type="Gene3D" id="3.30.200.20">
    <property type="entry name" value="Phosphorylase Kinase, domain 1"/>
    <property type="match status" value="1"/>
</dbReference>
<keyword evidence="7" id="KW-1133">Transmembrane helix</keyword>
<reference evidence="9 10" key="1">
    <citation type="journal article" date="2017" name="Genome Biol.">
        <title>New reference genome sequences of hot pepper reveal the massive evolution of plant disease-resistance genes by retroduplication.</title>
        <authorList>
            <person name="Kim S."/>
            <person name="Park J."/>
            <person name="Yeom S.I."/>
            <person name="Kim Y.M."/>
            <person name="Seo E."/>
            <person name="Kim K.T."/>
            <person name="Kim M.S."/>
            <person name="Lee J.M."/>
            <person name="Cheong K."/>
            <person name="Shin H.S."/>
            <person name="Kim S.B."/>
            <person name="Han K."/>
            <person name="Lee J."/>
            <person name="Park M."/>
            <person name="Lee H.A."/>
            <person name="Lee H.Y."/>
            <person name="Lee Y."/>
            <person name="Oh S."/>
            <person name="Lee J.H."/>
            <person name="Choi E."/>
            <person name="Choi E."/>
            <person name="Lee S.E."/>
            <person name="Jeon J."/>
            <person name="Kim H."/>
            <person name="Choi G."/>
            <person name="Song H."/>
            <person name="Lee J."/>
            <person name="Lee S.C."/>
            <person name="Kwon J.K."/>
            <person name="Lee H.Y."/>
            <person name="Koo N."/>
            <person name="Hong Y."/>
            <person name="Kim R.W."/>
            <person name="Kang W.H."/>
            <person name="Huh J.H."/>
            <person name="Kang B.C."/>
            <person name="Yang T.J."/>
            <person name="Lee Y.H."/>
            <person name="Bennetzen J.L."/>
            <person name="Choi D."/>
        </authorList>
    </citation>
    <scope>NUCLEOTIDE SEQUENCE [LARGE SCALE GENOMIC DNA]</scope>
    <source>
        <strain evidence="10">cv. PBC81</strain>
    </source>
</reference>
<dbReference type="Gene3D" id="3.80.10.10">
    <property type="entry name" value="Ribonuclease Inhibitor"/>
    <property type="match status" value="1"/>
</dbReference>
<feature type="compositionally biased region" description="Polar residues" evidence="6">
    <location>
        <begin position="95"/>
        <end position="113"/>
    </location>
</feature>
<dbReference type="PROSITE" id="PS50011">
    <property type="entry name" value="PROTEIN_KINASE_DOM"/>
    <property type="match status" value="1"/>
</dbReference>
<evidence type="ECO:0000256" key="2">
    <source>
        <dbReference type="ARBA" id="ARBA00022614"/>
    </source>
</evidence>
<keyword evidence="3" id="KW-0732">Signal</keyword>
<dbReference type="EMBL" id="MLFT02000012">
    <property type="protein sequence ID" value="PHT32351.1"/>
    <property type="molecule type" value="Genomic_DNA"/>
</dbReference>
<evidence type="ECO:0000256" key="7">
    <source>
        <dbReference type="SAM" id="Phobius"/>
    </source>
</evidence>
<keyword evidence="9" id="KW-0808">Transferase</keyword>
<organism evidence="9 10">
    <name type="scientific">Capsicum baccatum</name>
    <name type="common">Peruvian pepper</name>
    <dbReference type="NCBI Taxonomy" id="33114"/>
    <lineage>
        <taxon>Eukaryota</taxon>
        <taxon>Viridiplantae</taxon>
        <taxon>Streptophyta</taxon>
        <taxon>Embryophyta</taxon>
        <taxon>Tracheophyta</taxon>
        <taxon>Spermatophyta</taxon>
        <taxon>Magnoliopsida</taxon>
        <taxon>eudicotyledons</taxon>
        <taxon>Gunneridae</taxon>
        <taxon>Pentapetalae</taxon>
        <taxon>asterids</taxon>
        <taxon>lamiids</taxon>
        <taxon>Solanales</taxon>
        <taxon>Solanaceae</taxon>
        <taxon>Solanoideae</taxon>
        <taxon>Capsiceae</taxon>
        <taxon>Capsicum</taxon>
    </lineage>
</organism>
<feature type="domain" description="Protein kinase" evidence="8">
    <location>
        <begin position="542"/>
        <end position="779"/>
    </location>
</feature>
<comment type="subcellular location">
    <subcellularLocation>
        <location evidence="1">Membrane</location>
    </subcellularLocation>
</comment>
<dbReference type="GO" id="GO:0016020">
    <property type="term" value="C:membrane"/>
    <property type="evidence" value="ECO:0007669"/>
    <property type="project" value="UniProtKB-SubCell"/>
</dbReference>
<feature type="region of interest" description="Disordered" evidence="6">
    <location>
        <begin position="85"/>
        <end position="113"/>
    </location>
</feature>
<dbReference type="SMART" id="SM00220">
    <property type="entry name" value="S_TKc"/>
    <property type="match status" value="1"/>
</dbReference>
<evidence type="ECO:0000313" key="9">
    <source>
        <dbReference type="EMBL" id="PHT32351.1"/>
    </source>
</evidence>
<keyword evidence="5" id="KW-0067">ATP-binding</keyword>
<dbReference type="FunFam" id="3.30.200.20:FF:000015">
    <property type="entry name" value="Somatic embryogenesis receptor kinase 1"/>
    <property type="match status" value="1"/>
</dbReference>
<dbReference type="Pfam" id="PF08263">
    <property type="entry name" value="LRRNT_2"/>
    <property type="match status" value="1"/>
</dbReference>
<evidence type="ECO:0000256" key="6">
    <source>
        <dbReference type="SAM" id="MobiDB-lite"/>
    </source>
</evidence>
<keyword evidence="2" id="KW-0433">Leucine-rich repeat</keyword>
<comment type="caution">
    <text evidence="9">The sequence shown here is derived from an EMBL/GenBank/DDBJ whole genome shotgun (WGS) entry which is preliminary data.</text>
</comment>
<dbReference type="SUPFAM" id="SSF56112">
    <property type="entry name" value="Protein kinase-like (PK-like)"/>
    <property type="match status" value="1"/>
</dbReference>
<dbReference type="InterPro" id="IPR000719">
    <property type="entry name" value="Prot_kinase_dom"/>
</dbReference>
<evidence type="ECO:0000256" key="5">
    <source>
        <dbReference type="PROSITE-ProRule" id="PRU10141"/>
    </source>
</evidence>
<dbReference type="InterPro" id="IPR011009">
    <property type="entry name" value="Kinase-like_dom_sf"/>
</dbReference>
<keyword evidence="5" id="KW-0547">Nucleotide-binding</keyword>
<keyword evidence="7" id="KW-0472">Membrane</keyword>
<keyword evidence="10" id="KW-1185">Reference proteome</keyword>
<proteinExistence type="predicted"/>
<accession>A0A2G2VH84</accession>
<dbReference type="Proteomes" id="UP000224567">
    <property type="component" value="Unassembled WGS sequence"/>
</dbReference>
<evidence type="ECO:0000259" key="8">
    <source>
        <dbReference type="PROSITE" id="PS50011"/>
    </source>
</evidence>
<dbReference type="GO" id="GO:0004672">
    <property type="term" value="F:protein kinase activity"/>
    <property type="evidence" value="ECO:0007669"/>
    <property type="project" value="InterPro"/>
</dbReference>
<dbReference type="GO" id="GO:0005524">
    <property type="term" value="F:ATP binding"/>
    <property type="evidence" value="ECO:0007669"/>
    <property type="project" value="UniProtKB-UniRule"/>
</dbReference>
<dbReference type="OrthoDB" id="4062651at2759"/>
<protein>
    <submittedName>
        <fullName evidence="9">Protein NSP-INTERACTING KINASE 1</fullName>
    </submittedName>
</protein>
<gene>
    <name evidence="9" type="ORF">CQW23_28688</name>
</gene>
<dbReference type="Gene3D" id="1.10.510.10">
    <property type="entry name" value="Transferase(Phosphotransferase) domain 1"/>
    <property type="match status" value="1"/>
</dbReference>
<name>A0A2G2VH84_CAPBA</name>
<feature type="region of interest" description="Disordered" evidence="6">
    <location>
        <begin position="1"/>
        <end position="26"/>
    </location>
</feature>
<evidence type="ECO:0000313" key="10">
    <source>
        <dbReference type="Proteomes" id="UP000224567"/>
    </source>
</evidence>
<feature type="binding site" evidence="5">
    <location>
        <position position="570"/>
    </location>
    <ligand>
        <name>ATP</name>
        <dbReference type="ChEBI" id="CHEBI:30616"/>
    </ligand>
</feature>
<keyword evidence="9" id="KW-0418">Kinase</keyword>
<keyword evidence="7" id="KW-0812">Transmembrane</keyword>
<keyword evidence="4" id="KW-0677">Repeat</keyword>
<evidence type="ECO:0000256" key="1">
    <source>
        <dbReference type="ARBA" id="ARBA00004370"/>
    </source>
</evidence>
<sequence>MARGRGRGSTGRGGKSAIRSNNNVIGNVPTIPTPAIVTSQADVIDMTRGRGTGQGSIGHAVKSAARTNMPVRTANMPTIPTPTVAPQTAGDVGAPTSNHGSTSPITPNHTNPTTVDCNLLKNAPIGYTSLSKVNLITIESIEKSHFYWDSSITDAAVRKHWQNPKCVEKSKINTQNHREGKEVAAGTHTEGSISIGEYRKRLFCLLFISNIDHFSLFLPPVLYLVEIRQQVSYICMFTHMVMMENILLMNVPESSMKDLKKYYEKKHYQNLLLIKLKHITKLPEKKRSEEYLVLDLKSKATTAKLCVFLVERLHLQLHMDRFLAYYAHAMLTPAGVNYEVLALMEIRKDLEDSHNVLNWDESAVDPCCWNMVTSSSDKFVIGLLLQSNNMSGSIPFELGMLPGLKTINLSDNKDLSFNNLSGPVPGLLAKSFNILGNPIICATGKEPECNGTAPMPLSFSLNNPHNVQPSGKPKTHKVALAFGTSLACICLLIVGFGFFLWWRQKHSKLIFFDSNEQHHEEVCLGNLRRFKFKEFQSTINNFSSKNILGKGGFGHVYKGHLSDGIIVAVKRLKDKNAVGGDQQFQTEVAMISLAVHRNLLRLYGFRMTPTERLLVYPYMSNGSVASRLKGDISCSQTNLGLGRWGTRKGVALGAARGLLFLHEQCDPKIIHRDVKAANMSLSSVHHDYCEAVVGDFGLAKLLDHHDSHVTTAVRRTVGHIAPEYLSTGQSSDKTDVFGFGILLLELVTGQRALEFGKPSNQKGAMLDWISTTNHLDMIP</sequence>
<dbReference type="InterPro" id="IPR013210">
    <property type="entry name" value="LRR_N_plant-typ"/>
</dbReference>
<feature type="transmembrane region" description="Helical" evidence="7">
    <location>
        <begin position="478"/>
        <end position="502"/>
    </location>
</feature>
<dbReference type="AlphaFoldDB" id="A0A2G2VH84"/>
<evidence type="ECO:0000256" key="3">
    <source>
        <dbReference type="ARBA" id="ARBA00022729"/>
    </source>
</evidence>
<dbReference type="InterPro" id="IPR032675">
    <property type="entry name" value="LRR_dom_sf"/>
</dbReference>
<evidence type="ECO:0000256" key="4">
    <source>
        <dbReference type="ARBA" id="ARBA00022737"/>
    </source>
</evidence>
<dbReference type="PANTHER" id="PTHR47988">
    <property type="entry name" value="SOMATIC EMBRYOGENESIS RECEPTOR KINASE 1"/>
    <property type="match status" value="1"/>
</dbReference>
<dbReference type="SUPFAM" id="SSF52058">
    <property type="entry name" value="L domain-like"/>
    <property type="match status" value="1"/>
</dbReference>
<dbReference type="PROSITE" id="PS00107">
    <property type="entry name" value="PROTEIN_KINASE_ATP"/>
    <property type="match status" value="1"/>
</dbReference>